<protein>
    <submittedName>
        <fullName evidence="1">Uncharacterized protein</fullName>
    </submittedName>
</protein>
<keyword evidence="2" id="KW-1185">Reference proteome</keyword>
<organism evidence="1 2">
    <name type="scientific">Melipona bicolor</name>
    <dbReference type="NCBI Taxonomy" id="60889"/>
    <lineage>
        <taxon>Eukaryota</taxon>
        <taxon>Metazoa</taxon>
        <taxon>Ecdysozoa</taxon>
        <taxon>Arthropoda</taxon>
        <taxon>Hexapoda</taxon>
        <taxon>Insecta</taxon>
        <taxon>Pterygota</taxon>
        <taxon>Neoptera</taxon>
        <taxon>Endopterygota</taxon>
        <taxon>Hymenoptera</taxon>
        <taxon>Apocrita</taxon>
        <taxon>Aculeata</taxon>
        <taxon>Apoidea</taxon>
        <taxon>Anthophila</taxon>
        <taxon>Apidae</taxon>
        <taxon>Melipona</taxon>
    </lineage>
</organism>
<evidence type="ECO:0000313" key="1">
    <source>
        <dbReference type="EMBL" id="KAK1135632.1"/>
    </source>
</evidence>
<reference evidence="1" key="1">
    <citation type="submission" date="2021-10" db="EMBL/GenBank/DDBJ databases">
        <title>Melipona bicolor Genome sequencing and assembly.</title>
        <authorList>
            <person name="Araujo N.S."/>
            <person name="Arias M.C."/>
        </authorList>
    </citation>
    <scope>NUCLEOTIDE SEQUENCE</scope>
    <source>
        <strain evidence="1">USP_2M_L1-L4_2017</strain>
        <tissue evidence="1">Whole body</tissue>
    </source>
</reference>
<name>A0AA40KWU7_9HYME</name>
<comment type="caution">
    <text evidence="1">The sequence shown here is derived from an EMBL/GenBank/DDBJ whole genome shotgun (WGS) entry which is preliminary data.</text>
</comment>
<evidence type="ECO:0000313" key="2">
    <source>
        <dbReference type="Proteomes" id="UP001177670"/>
    </source>
</evidence>
<dbReference type="EMBL" id="JAHYIQ010000001">
    <property type="protein sequence ID" value="KAK1135632.1"/>
    <property type="molecule type" value="Genomic_DNA"/>
</dbReference>
<dbReference type="AlphaFoldDB" id="A0AA40KWU7"/>
<gene>
    <name evidence="1" type="ORF">K0M31_000220</name>
</gene>
<accession>A0AA40KWU7</accession>
<sequence>MFVAQCKNITESEEISDEEVSFTRKTINRISSNSDSDDEESYASQEFKEMLEELAVAEKEELTNVDDSLDNIQWNEFANKQQSFTFTGKNGLLMDLPSNIPELRRYACVGAP</sequence>
<dbReference type="Proteomes" id="UP001177670">
    <property type="component" value="Unassembled WGS sequence"/>
</dbReference>
<proteinExistence type="predicted"/>